<dbReference type="InterPro" id="IPR013320">
    <property type="entry name" value="ConA-like_dom_sf"/>
</dbReference>
<feature type="domain" description="MAM" evidence="4">
    <location>
        <begin position="791"/>
        <end position="970"/>
    </location>
</feature>
<dbReference type="CDD" id="cd06263">
    <property type="entry name" value="MAM"/>
    <property type="match status" value="1"/>
</dbReference>
<feature type="domain" description="MAM" evidence="4">
    <location>
        <begin position="300"/>
        <end position="461"/>
    </location>
</feature>
<dbReference type="InterPro" id="IPR000998">
    <property type="entry name" value="MAM_dom"/>
</dbReference>
<feature type="domain" description="MAM" evidence="4">
    <location>
        <begin position="2226"/>
        <end position="2403"/>
    </location>
</feature>
<feature type="domain" description="MAM" evidence="4">
    <location>
        <begin position="1459"/>
        <end position="1627"/>
    </location>
</feature>
<keyword evidence="6" id="KW-1185">Reference proteome</keyword>
<dbReference type="HOGENOM" id="CLU_227115_0_0_1"/>
<feature type="domain" description="MAM" evidence="4">
    <location>
        <begin position="2430"/>
        <end position="2577"/>
    </location>
</feature>
<feature type="domain" description="MAM" evidence="4">
    <location>
        <begin position="1629"/>
        <end position="1782"/>
    </location>
</feature>
<dbReference type="SMART" id="SM00137">
    <property type="entry name" value="MAM"/>
    <property type="match status" value="4"/>
</dbReference>
<dbReference type="PANTHER" id="PTHR23282:SF101">
    <property type="entry name" value="MAM DOMAIN-CONTAINING PROTEIN"/>
    <property type="match status" value="1"/>
</dbReference>
<feature type="domain" description="MAM" evidence="4">
    <location>
        <begin position="1076"/>
        <end position="1241"/>
    </location>
</feature>
<dbReference type="Gene3D" id="4.10.400.10">
    <property type="entry name" value="Low-density Lipoprotein Receptor"/>
    <property type="match status" value="2"/>
</dbReference>
<protein>
    <recommendedName>
        <fullName evidence="4">MAM domain-containing protein</fullName>
    </recommendedName>
</protein>
<feature type="domain" description="MAM" evidence="4">
    <location>
        <begin position="630"/>
        <end position="789"/>
    </location>
</feature>
<dbReference type="GO" id="GO:0016020">
    <property type="term" value="C:membrane"/>
    <property type="evidence" value="ECO:0007669"/>
    <property type="project" value="InterPro"/>
</dbReference>
<dbReference type="EMBL" id="CAEY01000734">
    <property type="status" value="NOT_ANNOTATED_CDS"/>
    <property type="molecule type" value="Genomic_DNA"/>
</dbReference>
<dbReference type="Proteomes" id="UP000015104">
    <property type="component" value="Unassembled WGS sequence"/>
</dbReference>
<dbReference type="SMART" id="SM00192">
    <property type="entry name" value="LDLa"/>
    <property type="match status" value="4"/>
</dbReference>
<dbReference type="CDD" id="cd00112">
    <property type="entry name" value="LDLa"/>
    <property type="match status" value="3"/>
</dbReference>
<feature type="disulfide bond" evidence="2">
    <location>
        <begin position="976"/>
        <end position="994"/>
    </location>
</feature>
<keyword evidence="3" id="KW-0472">Membrane</keyword>
<feature type="disulfide bond" evidence="2">
    <location>
        <begin position="988"/>
        <end position="1003"/>
    </location>
</feature>
<dbReference type="eggNOG" id="ENOG502R0P7">
    <property type="taxonomic scope" value="Eukaryota"/>
</dbReference>
<keyword evidence="3" id="KW-0812">Transmembrane</keyword>
<evidence type="ECO:0000259" key="4">
    <source>
        <dbReference type="PROSITE" id="PS50060"/>
    </source>
</evidence>
<dbReference type="InterPro" id="IPR002172">
    <property type="entry name" value="LDrepeatLR_classA_rpt"/>
</dbReference>
<dbReference type="InterPro" id="IPR036055">
    <property type="entry name" value="LDL_receptor-like_sf"/>
</dbReference>
<comment type="caution">
    <text evidence="2">Lacks conserved residue(s) required for the propagation of feature annotation.</text>
</comment>
<dbReference type="SUPFAM" id="SSF57424">
    <property type="entry name" value="LDL receptor-like module"/>
    <property type="match status" value="2"/>
</dbReference>
<dbReference type="PROSITE" id="PS50068">
    <property type="entry name" value="LDLRA_2"/>
    <property type="match status" value="2"/>
</dbReference>
<keyword evidence="1 2" id="KW-1015">Disulfide bond</keyword>
<name>T1KZ18_TETUR</name>
<feature type="domain" description="MAM" evidence="4">
    <location>
        <begin position="474"/>
        <end position="624"/>
    </location>
</feature>
<evidence type="ECO:0000256" key="3">
    <source>
        <dbReference type="SAM" id="Phobius"/>
    </source>
</evidence>
<sequence length="2738" mass="307105">MMSETETECSTDSLKALGCDFINDTCDWESNTLSLGGYSYPLHFDQPDRTFQGQPLQGNYIWSETGGQLKSSLISPGDGQFCISFHYYMFGFDVGTLNLESILTNQNSQKVDLVPIWSRSGSNYDGWSEQSLTIDLNHDYFTILQFTITSSGIFLGPLRVSSGSCTKTIDCSFDDFSSCNWFIESDVNYPNFKWTIKDEKVATASNLTSNKYLVTSNVLVNIPASTRFISENIFSSWSTQCLEFNIFKPDNKRDRLKPSGQSDDDYKIMIVGDKYSESKDDSSIAIDDLSIDFKSCASEQNCDFSENTCGYIFSKNSFLLGYGRLPDSNIFTNSFSKVFSNANMFLYNIPTSKTSDYVLTSPTLPSSKATCLQFRLFFSQSSHNNAFAQVMINYVSSSGESMSQSVSQFNSDQLEKQSDAWTQYKVTLANEKPFSVSFLFHGSKSFFAIDDIKFENGLCHQDSDIPSTIGTVHLSENFDDEVSHSNWLVNTWKHKHKFDSRFDHPIVDATHKYFGGYIYIDSTHSQQEAIITSKKFNGLGPYCLSLSYWCSIGNNKISIELNNRKLENNETIYVRDCIGNDDNWKNLEKSFLMNGDFQISIEGSSEDSKLALDEVSLRIGSCSLQAKDSIECTFEADVYCPLEVEPSMHQLWKVSSGYDLSVEMDDKTTESKKGSVIALEFPFAPNTRDTSYFFIPLKKHSGLNCLQFSYKVNCDCSLSTWIADRTSDSSKIKPFYSINYNLGLRWYQKRIALMMNSSHKIIFGGSYEPSSHGSIVLDDIFIKAGTCESEFMCDFESECLWNTLPLSTVVYIDQPSMQLTVDSEWTIGMPNASYPNQYPPIDYTLYDDKGSYIHTLNEEGASVLASQPFPIPKGTQYVCLSFAYSLPYNDSYPTSRLEIYLHYLDGSISSVRQLSPTKSTYSYSPWSFAKLSIQIDSKHQDNVLFLYIVANGPGPKSIDDINLNIGHCEEKTFFECGNNEKIAVSSVCDFIIDCKNGKDEVNCGDCTFDGSKCATIKTLQLTTGRLAKSPSDESLILSGLLLNCDGARISLDKKCDGTFDCPKGEDEVSCSYMIYNFEDDSLNNDWLSTSNSISKWEIVTGSGQLETRPSRDHTTGSSYGHFAFLPYITSDSKIETYFFGPLITNTVGCAITFYFNNPNPAFSLRLVIKDSETNEVLETLTEVTGQNDFVKHTVRTDSISMRLPFHLNFIGVQSSPVINEYENDAKYIALDDIIFSDKCYSSLPDASKKAKPSVTCHTDQFTCAEDFSCIDESYVCNGKSECPYGSDEANCGSCDFNSNDFCSWLSTGSNQWVLVKPQEVRHNLYPSTDGSGDTSGQYLAVTNKNSDGNAILKSPVLFSTRDECILNFRYFLPYHGPHLMIKLVKNSLEKTLDTLSPRGDDFRWRSGSVSLGGLGNGYQLLFIAYQLPENAPTFYPVGLDSFKMTNCYGDEKENVDFDFSCDFQETLCSWYIPDLISSTNSVWKITNTPSDVGVWHQLPEEDDFYIHVLSDTNSKETNQAVLTSLWHSPVDSSCLKITYRMFCRFGCSLSLDMQEKSLYSTQIMNKVDSQSNGWIEQFVNIKSGNEFRLKFNASANTRITQIDDTDSEDFIIALKSIKFDEGKECPVNGVCDFELDNCIWSLDGLERIEAAAINIMSDHSLGVASGHILSLDKSQSAMRALISNDLYWTDKCLTFWTTPLAGKKDVISIIYNSATLSKEYQITSDEVEMNSNSAWIYRRVNVQLEHSNLVNSGNLTIEFNIESDKDHFAIDDVSLHEKPCESPGSCSFEEDTCGWHNTGTVSWLRNSGSTPSPYSGPDKDSSGQFGWYLFVDERELKYNNSAQLESESLSISPEICIVFDYYLYSKVSNQSNIGAIIVFIKESGTLNRKIVDTIAPPSSSRWMKHSLSLTNLPLEYRIIFSAVGGTSESGDIAIDNIELLPGNCSDISSKTNPQKLFACNFDDGTLCGSRISNMQISNGLSAKSKKAPEIDHMNGTQKGNYLLSKESHRAWLEVELALRLMQSSETLSIEIQTQLDSHGLSTIAIDDISIFEGFCLSKNTFCDFDSTRNCQFLDYPAQIIEPQIINTLNCKNCGPLIDHTLGTPVGKYLLLKNTLHDPIHSTCSFSIKQQTNPKSSCLSFWFQMFGLMSKTMKIRVYSSSHDSDAILYRIEANVYNQWRKVALDYSSNGPHTIEFTFYGLHKNDSLGYIAVDDIKLSDKSCSPNGVDCNFDFGKCSWIDASSDNVWVIRTPSIRSNYYEAPSFDVTTGSYHGSYLLLTGNENIDTDGEAKIESMPIELSSFQYTLTLSVFFGESISDESYLTFQLVSTSSERTSYSIDTITPLSVHSKSEWIKVHLPFDLPSNSTSNYILQVNGNVRGSSIIAIDDIALVEGYSNQQVFVCDGYDEVIPIDAVCDWKSDCVNGLDESVCGSCAFDLDLCAWSSLDDSFRWGSPVRGDDFNDDSSKMNGGYMITEGNWYMTEHQIETSNFIQHSSNFCTLQFSHYTDDAYDSELQVYLKFEEKTVVITKISIETFHEWTTAKVALGEHHSPFRIGFTAFTSDFGSILIDNIQLINCSPRKTTTISHIKTSTVSIDITVTEATEDHESSTYQQTTAINTFQTEKIDTDNSLKQAGRSFPRIGFAVFILFIILGIIFTILYINRMKNADFSPYMANDTVQSRTDGIGMTEIASVRLHNVGIESDDKTRPNETETSAETEIDEDFIHSNIFDTTSMKRLLSD</sequence>
<dbReference type="PROSITE" id="PS50060">
    <property type="entry name" value="MAM_2"/>
    <property type="match status" value="13"/>
</dbReference>
<dbReference type="SUPFAM" id="SSF49899">
    <property type="entry name" value="Concanavalin A-like lectins/glucanases"/>
    <property type="match status" value="13"/>
</dbReference>
<dbReference type="Pfam" id="PF00057">
    <property type="entry name" value="Ldl_recept_a"/>
    <property type="match status" value="1"/>
</dbReference>
<feature type="disulfide bond" evidence="2">
    <location>
        <begin position="1276"/>
        <end position="1291"/>
    </location>
</feature>
<dbReference type="PRINTS" id="PR00261">
    <property type="entry name" value="LDLRECEPTOR"/>
</dbReference>
<dbReference type="Gene3D" id="2.60.120.200">
    <property type="match status" value="13"/>
</dbReference>
<dbReference type="EnsemblMetazoa" id="tetur28g00020.1">
    <property type="protein sequence ID" value="tetur28g00020.1"/>
    <property type="gene ID" value="tetur28g00020"/>
</dbReference>
<evidence type="ECO:0000256" key="2">
    <source>
        <dbReference type="PROSITE-ProRule" id="PRU00124"/>
    </source>
</evidence>
<dbReference type="PANTHER" id="PTHR23282">
    <property type="entry name" value="APICAL ENDOSOMAL GLYCOPROTEIN PRECURSOR"/>
    <property type="match status" value="1"/>
</dbReference>
<dbReference type="InterPro" id="IPR051560">
    <property type="entry name" value="MAM_domain-containing"/>
</dbReference>
<evidence type="ECO:0000256" key="1">
    <source>
        <dbReference type="ARBA" id="ARBA00023157"/>
    </source>
</evidence>
<dbReference type="Pfam" id="PF00629">
    <property type="entry name" value="MAM"/>
    <property type="match status" value="13"/>
</dbReference>
<accession>T1KZ18</accession>
<feature type="transmembrane region" description="Helical" evidence="3">
    <location>
        <begin position="2639"/>
        <end position="2659"/>
    </location>
</feature>
<feature type="domain" description="MAM" evidence="4">
    <location>
        <begin position="2060"/>
        <end position="2223"/>
    </location>
</feature>
<feature type="domain" description="MAM" evidence="4">
    <location>
        <begin position="1784"/>
        <end position="1946"/>
    </location>
</feature>
<evidence type="ECO:0000313" key="5">
    <source>
        <dbReference type="EnsemblMetazoa" id="tetur28g00020.1"/>
    </source>
</evidence>
<feature type="domain" description="MAM" evidence="4">
    <location>
        <begin position="1292"/>
        <end position="1449"/>
    </location>
</feature>
<keyword evidence="3" id="KW-1133">Transmembrane helix</keyword>
<dbReference type="STRING" id="32264.T1KZ18"/>
<proteinExistence type="predicted"/>
<reference evidence="6" key="1">
    <citation type="submission" date="2011-08" db="EMBL/GenBank/DDBJ databases">
        <authorList>
            <person name="Rombauts S."/>
        </authorList>
    </citation>
    <scope>NUCLEOTIDE SEQUENCE</scope>
    <source>
        <strain evidence="6">London</strain>
    </source>
</reference>
<reference evidence="5" key="2">
    <citation type="submission" date="2015-06" db="UniProtKB">
        <authorList>
            <consortium name="EnsemblMetazoa"/>
        </authorList>
    </citation>
    <scope>IDENTIFICATION</scope>
</reference>
<feature type="domain" description="MAM" evidence="4">
    <location>
        <begin position="7"/>
        <end position="173"/>
    </location>
</feature>
<organism evidence="5 6">
    <name type="scientific">Tetranychus urticae</name>
    <name type="common">Two-spotted spider mite</name>
    <dbReference type="NCBI Taxonomy" id="32264"/>
    <lineage>
        <taxon>Eukaryota</taxon>
        <taxon>Metazoa</taxon>
        <taxon>Ecdysozoa</taxon>
        <taxon>Arthropoda</taxon>
        <taxon>Chelicerata</taxon>
        <taxon>Arachnida</taxon>
        <taxon>Acari</taxon>
        <taxon>Acariformes</taxon>
        <taxon>Trombidiformes</taxon>
        <taxon>Prostigmata</taxon>
        <taxon>Eleutherengona</taxon>
        <taxon>Raphignathae</taxon>
        <taxon>Tetranychoidea</taxon>
        <taxon>Tetranychidae</taxon>
        <taxon>Tetranychus</taxon>
    </lineage>
</organism>
<evidence type="ECO:0000313" key="6">
    <source>
        <dbReference type="Proteomes" id="UP000015104"/>
    </source>
</evidence>